<dbReference type="RefSeq" id="XP_001230078.1">
    <property type="nucleotide sequence ID" value="XM_001230077.1"/>
</dbReference>
<dbReference type="Gene3D" id="3.30.559.10">
    <property type="entry name" value="Chloramphenicol acetyltransferase-like domain"/>
    <property type="match status" value="1"/>
</dbReference>
<gene>
    <name evidence="2" type="ORF">CHGG_03562</name>
</gene>
<reference evidence="3" key="1">
    <citation type="journal article" date="2015" name="Genome Announc.">
        <title>Draft genome sequence of the cellulolytic fungus Chaetomium globosum.</title>
        <authorList>
            <person name="Cuomo C.A."/>
            <person name="Untereiner W.A."/>
            <person name="Ma L.-J."/>
            <person name="Grabherr M."/>
            <person name="Birren B.W."/>
        </authorList>
    </citation>
    <scope>NUCLEOTIDE SEQUENCE [LARGE SCALE GENOMIC DNA]</scope>
    <source>
        <strain evidence="3">ATCC 6205 / CBS 148.51 / DSM 1962 / NBRC 6347 / NRRL 1970</strain>
    </source>
</reference>
<dbReference type="OrthoDB" id="4590409at2759"/>
<organism evidence="2 3">
    <name type="scientific">Chaetomium globosum (strain ATCC 6205 / CBS 148.51 / DSM 1962 / NBRC 6347 / NRRL 1970)</name>
    <name type="common">Soil fungus</name>
    <dbReference type="NCBI Taxonomy" id="306901"/>
    <lineage>
        <taxon>Eukaryota</taxon>
        <taxon>Fungi</taxon>
        <taxon>Dikarya</taxon>
        <taxon>Ascomycota</taxon>
        <taxon>Pezizomycotina</taxon>
        <taxon>Sordariomycetes</taxon>
        <taxon>Sordariomycetidae</taxon>
        <taxon>Sordariales</taxon>
        <taxon>Chaetomiaceae</taxon>
        <taxon>Chaetomium</taxon>
    </lineage>
</organism>
<feature type="region of interest" description="Disordered" evidence="1">
    <location>
        <begin position="124"/>
        <end position="145"/>
    </location>
</feature>
<keyword evidence="3" id="KW-1185">Reference proteome</keyword>
<evidence type="ECO:0000256" key="1">
    <source>
        <dbReference type="SAM" id="MobiDB-lite"/>
    </source>
</evidence>
<dbReference type="GeneID" id="4388764"/>
<dbReference type="eggNOG" id="ENOG502RKN7">
    <property type="taxonomic scope" value="Eukaryota"/>
</dbReference>
<dbReference type="InParanoid" id="Q2H892"/>
<dbReference type="OMA" id="KDAWVAT"/>
<accession>Q2H892</accession>
<dbReference type="VEuPathDB" id="FungiDB:CHGG_03562"/>
<protein>
    <submittedName>
        <fullName evidence="2">Uncharacterized protein</fullName>
    </submittedName>
</protein>
<name>Q2H892_CHAGB</name>
<dbReference type="InterPro" id="IPR023213">
    <property type="entry name" value="CAT-like_dom_sf"/>
</dbReference>
<dbReference type="EMBL" id="CH408030">
    <property type="protein sequence ID" value="EAQ91627.1"/>
    <property type="molecule type" value="Genomic_DNA"/>
</dbReference>
<dbReference type="HOGENOM" id="CLU_2009499_0_0_1"/>
<evidence type="ECO:0000313" key="2">
    <source>
        <dbReference type="EMBL" id="EAQ91627.1"/>
    </source>
</evidence>
<dbReference type="Proteomes" id="UP000001056">
    <property type="component" value="Unassembled WGS sequence"/>
</dbReference>
<dbReference type="AlphaFoldDB" id="Q2H892"/>
<proteinExistence type="predicted"/>
<sequence length="145" mass="16027">MDRKQRKDAWVATLTEVMPLTALDYTAPQNYMMQAFGFPFAKKSYSDTKAAVEYLKARLARTFSLIPGFGGQMIHALDGELPSLVYSAKERDSNLDHFPDEVFGFQVLDATQYPWTFDDLSNLGAQHQATPATQPPSASPSSTAA</sequence>
<evidence type="ECO:0000313" key="3">
    <source>
        <dbReference type="Proteomes" id="UP000001056"/>
    </source>
</evidence>